<dbReference type="NCBIfam" id="NF033562">
    <property type="entry name" value="BH0509_fam"/>
    <property type="match status" value="1"/>
</dbReference>
<sequence>MSQLERNDKMEHLLEKNKFNEETIYNMTDEQIEYFHWLYFEDSVYDLM</sequence>
<reference evidence="2" key="1">
    <citation type="submission" date="2016-10" db="EMBL/GenBank/DDBJ databases">
        <authorList>
            <person name="Varghese N."/>
            <person name="Submissions S."/>
        </authorList>
    </citation>
    <scope>NUCLEOTIDE SEQUENCE [LARGE SCALE GENOMIC DNA]</scope>
    <source>
        <strain evidence="2">CGMCC 1.4250</strain>
    </source>
</reference>
<name>A0A1I4HXW1_9BACI</name>
<organism evidence="1 2">
    <name type="scientific">Gracilibacillus orientalis</name>
    <dbReference type="NCBI Taxonomy" id="334253"/>
    <lineage>
        <taxon>Bacteria</taxon>
        <taxon>Bacillati</taxon>
        <taxon>Bacillota</taxon>
        <taxon>Bacilli</taxon>
        <taxon>Bacillales</taxon>
        <taxon>Bacillaceae</taxon>
        <taxon>Gracilibacillus</taxon>
    </lineage>
</organism>
<proteinExistence type="predicted"/>
<dbReference type="EMBL" id="FOTR01000001">
    <property type="protein sequence ID" value="SFL46276.1"/>
    <property type="molecule type" value="Genomic_DNA"/>
</dbReference>
<dbReference type="OrthoDB" id="2913928at2"/>
<dbReference type="Proteomes" id="UP000198565">
    <property type="component" value="Unassembled WGS sequence"/>
</dbReference>
<accession>A0A1I4HXW1</accession>
<dbReference type="InterPro" id="IPR049615">
    <property type="entry name" value="BH0509-like"/>
</dbReference>
<evidence type="ECO:0000313" key="2">
    <source>
        <dbReference type="Proteomes" id="UP000198565"/>
    </source>
</evidence>
<evidence type="ECO:0000313" key="1">
    <source>
        <dbReference type="EMBL" id="SFL46276.1"/>
    </source>
</evidence>
<dbReference type="AlphaFoldDB" id="A0A1I4HXW1"/>
<dbReference type="RefSeq" id="WP_139220238.1">
    <property type="nucleotide sequence ID" value="NZ_FOTR01000001.1"/>
</dbReference>
<evidence type="ECO:0008006" key="3">
    <source>
        <dbReference type="Google" id="ProtNLM"/>
    </source>
</evidence>
<protein>
    <recommendedName>
        <fullName evidence="3">BH0509 family protein</fullName>
    </recommendedName>
</protein>
<keyword evidence="2" id="KW-1185">Reference proteome</keyword>
<gene>
    <name evidence="1" type="ORF">SAMN04487943_101678</name>
</gene>